<evidence type="ECO:0000256" key="1">
    <source>
        <dbReference type="ARBA" id="ARBA00007699"/>
    </source>
</evidence>
<dbReference type="PROSITE" id="PS51710">
    <property type="entry name" value="G_OBG"/>
    <property type="match status" value="1"/>
</dbReference>
<evidence type="ECO:0000256" key="6">
    <source>
        <dbReference type="SAM" id="MobiDB-lite"/>
    </source>
</evidence>
<dbReference type="InterPro" id="IPR006169">
    <property type="entry name" value="GTP1_OBG_dom"/>
</dbReference>
<feature type="region of interest" description="Disordered" evidence="6">
    <location>
        <begin position="344"/>
        <end position="366"/>
    </location>
</feature>
<dbReference type="EMBL" id="JAMPKM010000002">
    <property type="protein sequence ID" value="MEP0816431.1"/>
    <property type="molecule type" value="Genomic_DNA"/>
</dbReference>
<dbReference type="NCBIfam" id="TIGR02729">
    <property type="entry name" value="Obg_CgtA"/>
    <property type="match status" value="1"/>
</dbReference>
<dbReference type="PIRSF" id="PIRSF002401">
    <property type="entry name" value="GTP_bd_Obg/CgtA"/>
    <property type="match status" value="1"/>
</dbReference>
<dbReference type="NCBIfam" id="NF008955">
    <property type="entry name" value="PRK12297.1"/>
    <property type="match status" value="1"/>
</dbReference>
<feature type="binding site" evidence="5">
    <location>
        <position position="173"/>
    </location>
    <ligand>
        <name>Mg(2+)</name>
        <dbReference type="ChEBI" id="CHEBI:18420"/>
    </ligand>
</feature>
<feature type="compositionally biased region" description="Polar residues" evidence="6">
    <location>
        <begin position="355"/>
        <end position="366"/>
    </location>
</feature>
<dbReference type="Pfam" id="PF01018">
    <property type="entry name" value="GTP1_OBG"/>
    <property type="match status" value="1"/>
</dbReference>
<name>A0ABV0J3T8_9CYAN</name>
<keyword evidence="4 5" id="KW-0342">GTP-binding</keyword>
<comment type="cofactor">
    <cofactor evidence="5">
        <name>Mg(2+)</name>
        <dbReference type="ChEBI" id="CHEBI:18420"/>
    </cofactor>
</comment>
<evidence type="ECO:0000256" key="2">
    <source>
        <dbReference type="ARBA" id="ARBA00022741"/>
    </source>
</evidence>
<dbReference type="RefSeq" id="WP_190433781.1">
    <property type="nucleotide sequence ID" value="NZ_JAMPKM010000002.1"/>
</dbReference>
<protein>
    <recommendedName>
        <fullName evidence="5">GTPase Obg</fullName>
        <ecNumber evidence="5">3.6.5.-</ecNumber>
    </recommendedName>
    <alternativeName>
        <fullName evidence="5">GTP-binding protein Obg</fullName>
    </alternativeName>
</protein>
<dbReference type="InterPro" id="IPR036726">
    <property type="entry name" value="GTP1_OBG_dom_sf"/>
</dbReference>
<dbReference type="InterPro" id="IPR006073">
    <property type="entry name" value="GTP-bd"/>
</dbReference>
<comment type="subunit">
    <text evidence="5">Monomer.</text>
</comment>
<evidence type="ECO:0000259" key="8">
    <source>
        <dbReference type="PROSITE" id="PS51883"/>
    </source>
</evidence>
<dbReference type="CDD" id="cd01898">
    <property type="entry name" value="Obg"/>
    <property type="match status" value="1"/>
</dbReference>
<dbReference type="SUPFAM" id="SSF82051">
    <property type="entry name" value="Obg GTP-binding protein N-terminal domain"/>
    <property type="match status" value="1"/>
</dbReference>
<evidence type="ECO:0000256" key="4">
    <source>
        <dbReference type="ARBA" id="ARBA00023134"/>
    </source>
</evidence>
<dbReference type="InterPro" id="IPR045086">
    <property type="entry name" value="OBG_GTPase"/>
</dbReference>
<dbReference type="Gene3D" id="2.70.210.12">
    <property type="entry name" value="GTP1/OBG domain"/>
    <property type="match status" value="1"/>
</dbReference>
<comment type="subcellular location">
    <subcellularLocation>
        <location evidence="5">Cytoplasm</location>
    </subcellularLocation>
</comment>
<keyword evidence="5" id="KW-0479">Metal-binding</keyword>
<organism evidence="9 10">
    <name type="scientific">Trichocoleus desertorum GB2-A4</name>
    <dbReference type="NCBI Taxonomy" id="2933944"/>
    <lineage>
        <taxon>Bacteria</taxon>
        <taxon>Bacillati</taxon>
        <taxon>Cyanobacteriota</taxon>
        <taxon>Cyanophyceae</taxon>
        <taxon>Leptolyngbyales</taxon>
        <taxon>Trichocoleusaceae</taxon>
        <taxon>Trichocoleus</taxon>
    </lineage>
</organism>
<keyword evidence="2 5" id="KW-0547">Nucleotide-binding</keyword>
<evidence type="ECO:0000313" key="10">
    <source>
        <dbReference type="Proteomes" id="UP001464891"/>
    </source>
</evidence>
<sequence>MQFIDQAEIQVQAGNGGDGLVAFRREKYVPAGGPSGGNGGRGGSVILKADQNLQTLLDFRYAHIFKAEDGERGGPNNRTGASGDDRIIEVPCGTMIYDAVTDEIVGDLITPGQTFCIAQGGKGGLGNKHFLSNHNRAPERALPGLPGESRLLRLELKLLAEVGIIGLPNAGKSTLISVLSAARPKIADYPFTTLVPNLGVVRKPTGDGTVFADIPGLIEGAHLGTGLGHDFLRHIERTRLLLHLIDATTEDPIATYHVIQDELQAYGRGLSDRPQIIALNKMDAIQNQEEAAQTLEAVAAHLRELSQVPVFLISAVARIGLEPLLQEIWQTLDQMAAEEAASLSEDLPPDLAEDLSQSLSESLIAD</sequence>
<dbReference type="NCBIfam" id="NF008956">
    <property type="entry name" value="PRK12299.1"/>
    <property type="match status" value="1"/>
</dbReference>
<feature type="binding site" evidence="5">
    <location>
        <begin position="166"/>
        <end position="173"/>
    </location>
    <ligand>
        <name>GTP</name>
        <dbReference type="ChEBI" id="CHEBI:37565"/>
    </ligand>
</feature>
<dbReference type="InterPro" id="IPR006074">
    <property type="entry name" value="GTP1-OBG_CS"/>
</dbReference>
<dbReference type="InterPro" id="IPR014100">
    <property type="entry name" value="GTP-bd_Obg/CgtA"/>
</dbReference>
<evidence type="ECO:0000259" key="7">
    <source>
        <dbReference type="PROSITE" id="PS51710"/>
    </source>
</evidence>
<dbReference type="Proteomes" id="UP001464891">
    <property type="component" value="Unassembled WGS sequence"/>
</dbReference>
<evidence type="ECO:0000313" key="9">
    <source>
        <dbReference type="EMBL" id="MEP0816431.1"/>
    </source>
</evidence>
<keyword evidence="5" id="KW-0378">Hydrolase</keyword>
<evidence type="ECO:0000256" key="5">
    <source>
        <dbReference type="HAMAP-Rule" id="MF_01454"/>
    </source>
</evidence>
<feature type="domain" description="Obg" evidence="8">
    <location>
        <begin position="1"/>
        <end position="159"/>
    </location>
</feature>
<dbReference type="PROSITE" id="PS51883">
    <property type="entry name" value="OBG"/>
    <property type="match status" value="1"/>
</dbReference>
<dbReference type="Gene3D" id="3.40.50.300">
    <property type="entry name" value="P-loop containing nucleotide triphosphate hydrolases"/>
    <property type="match status" value="1"/>
</dbReference>
<comment type="caution">
    <text evidence="9">The sequence shown here is derived from an EMBL/GenBank/DDBJ whole genome shotgun (WGS) entry which is preliminary data.</text>
</comment>
<dbReference type="PANTHER" id="PTHR11702:SF31">
    <property type="entry name" value="MITOCHONDRIAL RIBOSOME-ASSOCIATED GTPASE 2"/>
    <property type="match status" value="1"/>
</dbReference>
<gene>
    <name evidence="9" type="primary">obgE</name>
    <name evidence="5" type="synonym">obg</name>
    <name evidence="9" type="ORF">NC998_04905</name>
</gene>
<dbReference type="HAMAP" id="MF_01454">
    <property type="entry name" value="GTPase_Obg"/>
    <property type="match status" value="1"/>
</dbReference>
<proteinExistence type="inferred from homology"/>
<dbReference type="PROSITE" id="PS00905">
    <property type="entry name" value="GTP1_OBG"/>
    <property type="match status" value="1"/>
</dbReference>
<dbReference type="Pfam" id="PF01926">
    <property type="entry name" value="MMR_HSR1"/>
    <property type="match status" value="1"/>
</dbReference>
<dbReference type="EC" id="3.6.5.-" evidence="5"/>
<dbReference type="PRINTS" id="PR00326">
    <property type="entry name" value="GTP1OBG"/>
</dbReference>
<dbReference type="InterPro" id="IPR031167">
    <property type="entry name" value="G_OBG"/>
</dbReference>
<keyword evidence="10" id="KW-1185">Reference proteome</keyword>
<feature type="binding site" evidence="5">
    <location>
        <begin position="280"/>
        <end position="283"/>
    </location>
    <ligand>
        <name>GTP</name>
        <dbReference type="ChEBI" id="CHEBI:37565"/>
    </ligand>
</feature>
<feature type="binding site" evidence="5">
    <location>
        <begin position="314"/>
        <end position="316"/>
    </location>
    <ligand>
        <name>GTP</name>
        <dbReference type="ChEBI" id="CHEBI:37565"/>
    </ligand>
</feature>
<dbReference type="PANTHER" id="PTHR11702">
    <property type="entry name" value="DEVELOPMENTALLY REGULATED GTP-BINDING PROTEIN-RELATED"/>
    <property type="match status" value="1"/>
</dbReference>
<feature type="domain" description="OBG-type G" evidence="7">
    <location>
        <begin position="160"/>
        <end position="333"/>
    </location>
</feature>
<keyword evidence="3 5" id="KW-0460">Magnesium</keyword>
<reference evidence="9 10" key="1">
    <citation type="submission" date="2022-04" db="EMBL/GenBank/DDBJ databases">
        <title>Positive selection, recombination, and allopatry shape intraspecific diversity of widespread and dominant cyanobacteria.</title>
        <authorList>
            <person name="Wei J."/>
            <person name="Shu W."/>
            <person name="Hu C."/>
        </authorList>
    </citation>
    <scope>NUCLEOTIDE SEQUENCE [LARGE SCALE GENOMIC DNA]</scope>
    <source>
        <strain evidence="9 10">GB2-A4</strain>
    </source>
</reference>
<feature type="binding site" evidence="5">
    <location>
        <begin position="213"/>
        <end position="216"/>
    </location>
    <ligand>
        <name>GTP</name>
        <dbReference type="ChEBI" id="CHEBI:37565"/>
    </ligand>
</feature>
<evidence type="ECO:0000256" key="3">
    <source>
        <dbReference type="ARBA" id="ARBA00022842"/>
    </source>
</evidence>
<dbReference type="InterPro" id="IPR027417">
    <property type="entry name" value="P-loop_NTPase"/>
</dbReference>
<dbReference type="SUPFAM" id="SSF52540">
    <property type="entry name" value="P-loop containing nucleoside triphosphate hydrolases"/>
    <property type="match status" value="1"/>
</dbReference>
<feature type="binding site" evidence="5">
    <location>
        <position position="193"/>
    </location>
    <ligand>
        <name>Mg(2+)</name>
        <dbReference type="ChEBI" id="CHEBI:18420"/>
    </ligand>
</feature>
<feature type="binding site" evidence="5">
    <location>
        <begin position="191"/>
        <end position="195"/>
    </location>
    <ligand>
        <name>GTP</name>
        <dbReference type="ChEBI" id="CHEBI:37565"/>
    </ligand>
</feature>
<comment type="similarity">
    <text evidence="1 5">Belongs to the TRAFAC class OBG-HflX-like GTPase superfamily. OBG GTPase family.</text>
</comment>
<keyword evidence="5" id="KW-0963">Cytoplasm</keyword>
<accession>A0ABV0J3T8</accession>
<comment type="function">
    <text evidence="5">An essential GTPase which binds GTP, GDP and possibly (p)ppGpp with moderate affinity, with high nucleotide exchange rates and a fairly low GTP hydrolysis rate. Plays a role in control of the cell cycle, stress response, ribosome biogenesis and in those bacteria that undergo differentiation, in morphogenesis control.</text>
</comment>